<dbReference type="CDD" id="cd17040">
    <property type="entry name" value="Ubl_MoaD_like"/>
    <property type="match status" value="1"/>
</dbReference>
<protein>
    <submittedName>
        <fullName evidence="2">MoaD/ThiS family protein</fullName>
    </submittedName>
</protein>
<proteinExistence type="predicted"/>
<dbReference type="Gene3D" id="3.10.20.30">
    <property type="match status" value="1"/>
</dbReference>
<evidence type="ECO:0000313" key="2">
    <source>
        <dbReference type="EMBL" id="RBA45146.1"/>
    </source>
</evidence>
<dbReference type="Pfam" id="PF02597">
    <property type="entry name" value="ThiS"/>
    <property type="match status" value="1"/>
</dbReference>
<organism evidence="2 3">
    <name type="scientific">Acinetobacter junii</name>
    <dbReference type="NCBI Taxonomy" id="40215"/>
    <lineage>
        <taxon>Bacteria</taxon>
        <taxon>Pseudomonadati</taxon>
        <taxon>Pseudomonadota</taxon>
        <taxon>Gammaproteobacteria</taxon>
        <taxon>Moraxellales</taxon>
        <taxon>Moraxellaceae</taxon>
        <taxon>Acinetobacter</taxon>
    </lineage>
</organism>
<dbReference type="AlphaFoldDB" id="A0A2R4UPY0"/>
<dbReference type="Proteomes" id="UP000253688">
    <property type="component" value="Unassembled WGS sequence"/>
</dbReference>
<gene>
    <name evidence="2" type="ORF">DC346_12895</name>
    <name evidence="1" type="ORF">KTH64_01135</name>
</gene>
<evidence type="ECO:0000313" key="1">
    <source>
        <dbReference type="EMBL" id="MCU4395599.1"/>
    </source>
</evidence>
<dbReference type="STRING" id="40215.BVL33_09170"/>
<dbReference type="EMBL" id="QEWH01000075">
    <property type="protein sequence ID" value="RBA45146.1"/>
    <property type="molecule type" value="Genomic_DNA"/>
</dbReference>
<dbReference type="EMBL" id="JAHPRE010000003">
    <property type="protein sequence ID" value="MCU4395599.1"/>
    <property type="molecule type" value="Genomic_DNA"/>
</dbReference>
<dbReference type="InterPro" id="IPR016155">
    <property type="entry name" value="Mopterin_synth/thiamin_S_b"/>
</dbReference>
<dbReference type="SUPFAM" id="SSF54285">
    <property type="entry name" value="MoaD/ThiS"/>
    <property type="match status" value="1"/>
</dbReference>
<dbReference type="RefSeq" id="WP_042890700.1">
    <property type="nucleotide sequence ID" value="NZ_BBOS01000002.1"/>
</dbReference>
<dbReference type="Proteomes" id="UP001208534">
    <property type="component" value="Unassembled WGS sequence"/>
</dbReference>
<reference evidence="2 3" key="1">
    <citation type="submission" date="2018-04" db="EMBL/GenBank/DDBJ databases">
        <title>Acinetobacter junii Genome sequencing and assembly.</title>
        <authorList>
            <person name="Su J."/>
            <person name="Rensing C."/>
            <person name="Mazhar H.S."/>
        </authorList>
    </citation>
    <scope>NUCLEOTIDE SEQUENCE [LARGE SCALE GENOMIC DNA]</scope>
    <source>
        <strain evidence="2 3">SC22</strain>
    </source>
</reference>
<accession>A0A2R4UPY0</accession>
<comment type="caution">
    <text evidence="2">The sequence shown here is derived from an EMBL/GenBank/DDBJ whole genome shotgun (WGS) entry which is preliminary data.</text>
</comment>
<sequence length="83" mass="9066">MQTIEIKIEAFGEIERLLPKPLQFEFAKESLILDVLNHIVDCYPDATKAMDKCACAIGEDIVTRQTVLNSSCTVVLLSPVAGG</sequence>
<dbReference type="InterPro" id="IPR012675">
    <property type="entry name" value="Beta-grasp_dom_sf"/>
</dbReference>
<dbReference type="InterPro" id="IPR003749">
    <property type="entry name" value="ThiS/MoaD-like"/>
</dbReference>
<reference evidence="1" key="2">
    <citation type="submission" date="2021-06" db="EMBL/GenBank/DDBJ databases">
        <title>Propagation of a rapidly emergent carbapenem-resistant Acinetobacter baumannii lineage by various extra-hospital transmission networks.</title>
        <authorList>
            <person name="Calix J."/>
        </authorList>
    </citation>
    <scope>NUCLEOTIDE SEQUENCE</scope>
    <source>
        <strain evidence="1">WU_MDCI_Aw63</strain>
    </source>
</reference>
<name>A0A2R4UPY0_ACIJU</name>
<evidence type="ECO:0000313" key="3">
    <source>
        <dbReference type="Proteomes" id="UP000253688"/>
    </source>
</evidence>